<evidence type="ECO:0000256" key="1">
    <source>
        <dbReference type="SAM" id="Phobius"/>
    </source>
</evidence>
<proteinExistence type="predicted"/>
<dbReference type="AlphaFoldDB" id="A0A1H6F8P2"/>
<evidence type="ECO:0000313" key="3">
    <source>
        <dbReference type="Proteomes" id="UP000236724"/>
    </source>
</evidence>
<name>A0A1H6F8P2_9GAMM</name>
<dbReference type="EMBL" id="FMSV02000208">
    <property type="protein sequence ID" value="SEH05355.1"/>
    <property type="molecule type" value="Genomic_DNA"/>
</dbReference>
<gene>
    <name evidence="2" type="ORF">MBHS_01208</name>
</gene>
<sequence length="71" mass="9128">MYSIYEEMWNYYDYVISNLNHIFPIYYNYYNYYDYYDYYDFYTFILSYLITMSIQNINVEDAIKRVKKLME</sequence>
<keyword evidence="3" id="KW-1185">Reference proteome</keyword>
<keyword evidence="1" id="KW-0812">Transmembrane</keyword>
<organism evidence="2 3">
    <name type="scientific">Candidatus Venteria ishoeyi</name>
    <dbReference type="NCBI Taxonomy" id="1899563"/>
    <lineage>
        <taxon>Bacteria</taxon>
        <taxon>Pseudomonadati</taxon>
        <taxon>Pseudomonadota</taxon>
        <taxon>Gammaproteobacteria</taxon>
        <taxon>Thiotrichales</taxon>
        <taxon>Thiotrichaceae</taxon>
        <taxon>Venteria</taxon>
    </lineage>
</organism>
<keyword evidence="1" id="KW-0472">Membrane</keyword>
<dbReference type="Proteomes" id="UP000236724">
    <property type="component" value="Unassembled WGS sequence"/>
</dbReference>
<accession>A0A1H6F8P2</accession>
<evidence type="ECO:0000313" key="2">
    <source>
        <dbReference type="EMBL" id="SEH05355.1"/>
    </source>
</evidence>
<reference evidence="2 3" key="1">
    <citation type="submission" date="2016-10" db="EMBL/GenBank/DDBJ databases">
        <authorList>
            <person name="de Groot N.N."/>
        </authorList>
    </citation>
    <scope>NUCLEOTIDE SEQUENCE [LARGE SCALE GENOMIC DNA]</scope>
    <source>
        <strain evidence="2">MBHS1</strain>
    </source>
</reference>
<protein>
    <submittedName>
        <fullName evidence="2">Uncharacterized protein</fullName>
    </submittedName>
</protein>
<keyword evidence="1" id="KW-1133">Transmembrane helix</keyword>
<feature type="transmembrane region" description="Helical" evidence="1">
    <location>
        <begin position="41"/>
        <end position="59"/>
    </location>
</feature>